<feature type="transmembrane region" description="Helical" evidence="6">
    <location>
        <begin position="57"/>
        <end position="74"/>
    </location>
</feature>
<dbReference type="InterPro" id="IPR019734">
    <property type="entry name" value="TPR_rpt"/>
</dbReference>
<dbReference type="Gene3D" id="1.25.40.10">
    <property type="entry name" value="Tetratricopeptide repeat domain"/>
    <property type="match status" value="1"/>
</dbReference>
<name>A0AAQ3L982_9BACT</name>
<dbReference type="InterPro" id="IPR011990">
    <property type="entry name" value="TPR-like_helical_dom_sf"/>
</dbReference>
<feature type="transmembrane region" description="Helical" evidence="6">
    <location>
        <begin position="208"/>
        <end position="226"/>
    </location>
</feature>
<reference evidence="8 9" key="1">
    <citation type="submission" date="2023-10" db="EMBL/GenBank/DDBJ databases">
        <title>Rubellicoccus peritrichatus gen. nov., sp. nov., isolated from an algae of coral reef tank.</title>
        <authorList>
            <person name="Luo J."/>
        </authorList>
    </citation>
    <scope>NUCLEOTIDE SEQUENCE [LARGE SCALE GENOMIC DNA]</scope>
    <source>
        <strain evidence="8 9">CR14</strain>
    </source>
</reference>
<keyword evidence="9" id="KW-1185">Reference proteome</keyword>
<evidence type="ECO:0000256" key="6">
    <source>
        <dbReference type="SAM" id="Phobius"/>
    </source>
</evidence>
<dbReference type="AlphaFoldDB" id="A0AAQ3L982"/>
<organism evidence="8 9">
    <name type="scientific">Rubellicoccus peritrichatus</name>
    <dbReference type="NCBI Taxonomy" id="3080537"/>
    <lineage>
        <taxon>Bacteria</taxon>
        <taxon>Pseudomonadati</taxon>
        <taxon>Verrucomicrobiota</taxon>
        <taxon>Opitutia</taxon>
        <taxon>Puniceicoccales</taxon>
        <taxon>Cerasicoccaceae</taxon>
        <taxon>Rubellicoccus</taxon>
    </lineage>
</organism>
<comment type="subcellular location">
    <subcellularLocation>
        <location evidence="1">Membrane</location>
        <topology evidence="1">Multi-pass membrane protein</topology>
    </subcellularLocation>
</comment>
<dbReference type="GO" id="GO:0016020">
    <property type="term" value="C:membrane"/>
    <property type="evidence" value="ECO:0007669"/>
    <property type="project" value="UniProtKB-SubCell"/>
</dbReference>
<evidence type="ECO:0000256" key="3">
    <source>
        <dbReference type="ARBA" id="ARBA00022989"/>
    </source>
</evidence>
<evidence type="ECO:0000256" key="1">
    <source>
        <dbReference type="ARBA" id="ARBA00004141"/>
    </source>
</evidence>
<dbReference type="GO" id="GO:0016874">
    <property type="term" value="F:ligase activity"/>
    <property type="evidence" value="ECO:0007669"/>
    <property type="project" value="UniProtKB-KW"/>
</dbReference>
<dbReference type="PANTHER" id="PTHR37422">
    <property type="entry name" value="TEICHURONIC ACID BIOSYNTHESIS PROTEIN TUAE"/>
    <property type="match status" value="1"/>
</dbReference>
<evidence type="ECO:0000256" key="4">
    <source>
        <dbReference type="ARBA" id="ARBA00023136"/>
    </source>
</evidence>
<dbReference type="Pfam" id="PF04932">
    <property type="entry name" value="Wzy_C"/>
    <property type="match status" value="1"/>
</dbReference>
<dbReference type="Proteomes" id="UP001304300">
    <property type="component" value="Chromosome"/>
</dbReference>
<feature type="transmembrane region" description="Helical" evidence="6">
    <location>
        <begin position="151"/>
        <end position="171"/>
    </location>
</feature>
<dbReference type="InterPro" id="IPR007016">
    <property type="entry name" value="O-antigen_ligase-rel_domated"/>
</dbReference>
<keyword evidence="4 6" id="KW-0472">Membrane</keyword>
<accession>A0AAQ3L982</accession>
<feature type="domain" description="O-antigen ligase-related" evidence="7">
    <location>
        <begin position="18"/>
        <end position="159"/>
    </location>
</feature>
<dbReference type="RefSeq" id="WP_317833905.1">
    <property type="nucleotide sequence ID" value="NZ_CP136920.1"/>
</dbReference>
<gene>
    <name evidence="8" type="ORF">RZN69_22605</name>
</gene>
<feature type="transmembrane region" description="Helical" evidence="6">
    <location>
        <begin position="183"/>
        <end position="202"/>
    </location>
</feature>
<keyword evidence="2 6" id="KW-0812">Transmembrane</keyword>
<evidence type="ECO:0000313" key="8">
    <source>
        <dbReference type="EMBL" id="WOO41421.1"/>
    </source>
</evidence>
<feature type="transmembrane region" description="Helical" evidence="6">
    <location>
        <begin position="7"/>
        <end position="27"/>
    </location>
</feature>
<dbReference type="PANTHER" id="PTHR37422:SF13">
    <property type="entry name" value="LIPOPOLYSACCHARIDE BIOSYNTHESIS PROTEIN PA4999-RELATED"/>
    <property type="match status" value="1"/>
</dbReference>
<keyword evidence="8" id="KW-0436">Ligase</keyword>
<keyword evidence="5" id="KW-0802">TPR repeat</keyword>
<keyword evidence="3 6" id="KW-1133">Transmembrane helix</keyword>
<protein>
    <submittedName>
        <fullName evidence="8">O-antigen ligase family protein</fullName>
    </submittedName>
</protein>
<dbReference type="PROSITE" id="PS50005">
    <property type="entry name" value="TPR"/>
    <property type="match status" value="1"/>
</dbReference>
<feature type="transmembrane region" description="Helical" evidence="6">
    <location>
        <begin position="33"/>
        <end position="50"/>
    </location>
</feature>
<dbReference type="EMBL" id="CP136920">
    <property type="protein sequence ID" value="WOO41421.1"/>
    <property type="molecule type" value="Genomic_DNA"/>
</dbReference>
<proteinExistence type="predicted"/>
<dbReference type="SUPFAM" id="SSF48452">
    <property type="entry name" value="TPR-like"/>
    <property type="match status" value="1"/>
</dbReference>
<evidence type="ECO:0000313" key="9">
    <source>
        <dbReference type="Proteomes" id="UP001304300"/>
    </source>
</evidence>
<evidence type="ECO:0000256" key="2">
    <source>
        <dbReference type="ARBA" id="ARBA00022692"/>
    </source>
</evidence>
<evidence type="ECO:0000259" key="7">
    <source>
        <dbReference type="Pfam" id="PF04932"/>
    </source>
</evidence>
<evidence type="ECO:0000256" key="5">
    <source>
        <dbReference type="PROSITE-ProRule" id="PRU00339"/>
    </source>
</evidence>
<feature type="transmembrane region" description="Helical" evidence="6">
    <location>
        <begin position="255"/>
        <end position="275"/>
    </location>
</feature>
<sequence>MAAFVRKATSCSLGLSLIVISTVGILLSLSRGAFVSALFALVGCALILSVRASFKPLALLALAVFILAASLLFAPESTRERISTLTQASQTESGQTRLQSWKDSLHMWRDFPILGAGAESFRTTYPLYQTINTRKTLYYAENEYVQWLVEFGLLGMALMATLVITLLHRLFRFWSVLAMWQRLTFTWVFLASAAHCFLDFPLRHPTNAVILILMIAISLTPLKTTPRRTNKELSKRTQPSPSNTIHLIKRHTTKVAYLAIALICFYGLSHGTNLWRLDSAEYLTKESPRDSIKNALNSAPTYPLAWSLLGNNVRQEISSKIITLKQQFILQDIALTCYNYNANYNPSNYVAWMALGKVAYEWDDDSTAQKAFQNAVDLRPYLLRDIPIDLNITSKDSTTGG</sequence>
<feature type="repeat" description="TPR" evidence="5">
    <location>
        <begin position="349"/>
        <end position="382"/>
    </location>
</feature>
<dbReference type="InterPro" id="IPR051533">
    <property type="entry name" value="WaaL-like"/>
</dbReference>